<dbReference type="SUPFAM" id="SSF51445">
    <property type="entry name" value="(Trans)glycosidases"/>
    <property type="match status" value="1"/>
</dbReference>
<sequence length="411" mass="48817">MIDDMEKDLKFPEGFLWGTATSAHQVEGNNHNQWTEWEESPKRINYLKSKELNPADFISAGACDHYNHCEEDFDLAKAMNNNTHRFSIEWSRIEPQEGNFNQAEIEHYRKVIRALRARGIEPFITLWHWTMPIWFAEMGGFENRDNIIYFVRFCDRIVSELKNEVKYWIILNEPMRYAGMAYLAGEEPPQKKNPFVFLRVISNLAEAHNRVYEAIHRIDPNAQVGIAHQMNYYEGWPASFINWFWSKRFLKKIEKHFDFIGLNYYRRLLIKGFNFNAGKGQRIDVGWEIYPEGIYHVLKSLDRYQKPIYITENGLADSQDRWRAKFIIDHLRWIHKAISEGVDVRGYFHWSLLDNFEWAYGFWPKFGIIEVDRETLERKMRFSGKVYGEIARTGSITPEIIKIVEGGKNYD</sequence>
<dbReference type="InterPro" id="IPR001360">
    <property type="entry name" value="Glyco_hydro_1"/>
</dbReference>
<gene>
    <name evidence="6" type="ORF">UV10_C0009G0010</name>
</gene>
<dbReference type="Pfam" id="PF00232">
    <property type="entry name" value="Glyco_hydro_1"/>
    <property type="match status" value="2"/>
</dbReference>
<dbReference type="AlphaFoldDB" id="A0A0G0ZBC1"/>
<dbReference type="Gene3D" id="3.20.20.80">
    <property type="entry name" value="Glycosidases"/>
    <property type="match status" value="2"/>
</dbReference>
<dbReference type="PROSITE" id="PS00572">
    <property type="entry name" value="GLYCOSYL_HYDROL_F1_1"/>
    <property type="match status" value="1"/>
</dbReference>
<keyword evidence="3" id="KW-0326">Glycosidase</keyword>
<accession>A0A0G0ZBC1</accession>
<comment type="similarity">
    <text evidence="1 5">Belongs to the glycosyl hydrolase 1 family.</text>
</comment>
<evidence type="ECO:0000313" key="7">
    <source>
        <dbReference type="Proteomes" id="UP000034951"/>
    </source>
</evidence>
<evidence type="ECO:0000256" key="3">
    <source>
        <dbReference type="ARBA" id="ARBA00023295"/>
    </source>
</evidence>
<evidence type="ECO:0000256" key="5">
    <source>
        <dbReference type="RuleBase" id="RU003690"/>
    </source>
</evidence>
<dbReference type="GO" id="GO:0008422">
    <property type="term" value="F:beta-glucosidase activity"/>
    <property type="evidence" value="ECO:0007669"/>
    <property type="project" value="TreeGrafter"/>
</dbReference>
<dbReference type="PRINTS" id="PR00131">
    <property type="entry name" value="GLHYDRLASE1"/>
</dbReference>
<proteinExistence type="inferred from homology"/>
<dbReference type="InterPro" id="IPR017853">
    <property type="entry name" value="GH"/>
</dbReference>
<dbReference type="EMBL" id="LCDE01000009">
    <property type="protein sequence ID" value="KKS46007.1"/>
    <property type="molecule type" value="Genomic_DNA"/>
</dbReference>
<name>A0A0G0ZBC1_9BACT</name>
<keyword evidence="2" id="KW-0378">Hydrolase</keyword>
<dbReference type="PANTHER" id="PTHR10353:SF209">
    <property type="entry name" value="GALACTOLIPID GALACTOSYLTRANSFERASE SFR2, CHLOROPLASTIC"/>
    <property type="match status" value="1"/>
</dbReference>
<evidence type="ECO:0000256" key="4">
    <source>
        <dbReference type="PROSITE-ProRule" id="PRU10055"/>
    </source>
</evidence>
<protein>
    <submittedName>
        <fullName evidence="6">Beta-glucosidase A</fullName>
    </submittedName>
</protein>
<evidence type="ECO:0000256" key="1">
    <source>
        <dbReference type="ARBA" id="ARBA00010838"/>
    </source>
</evidence>
<evidence type="ECO:0000313" key="6">
    <source>
        <dbReference type="EMBL" id="KKS46007.1"/>
    </source>
</evidence>
<evidence type="ECO:0000256" key="2">
    <source>
        <dbReference type="ARBA" id="ARBA00022801"/>
    </source>
</evidence>
<comment type="caution">
    <text evidence="6">The sequence shown here is derived from an EMBL/GenBank/DDBJ whole genome shotgun (WGS) entry which is preliminary data.</text>
</comment>
<reference evidence="6 7" key="1">
    <citation type="journal article" date="2015" name="Nature">
        <title>rRNA introns, odd ribosomes, and small enigmatic genomes across a large radiation of phyla.</title>
        <authorList>
            <person name="Brown C.T."/>
            <person name="Hug L.A."/>
            <person name="Thomas B.C."/>
            <person name="Sharon I."/>
            <person name="Castelle C.J."/>
            <person name="Singh A."/>
            <person name="Wilkins M.J."/>
            <person name="Williams K.H."/>
            <person name="Banfield J.F."/>
        </authorList>
    </citation>
    <scope>NUCLEOTIDE SEQUENCE [LARGE SCALE GENOMIC DNA]</scope>
</reference>
<dbReference type="PANTHER" id="PTHR10353">
    <property type="entry name" value="GLYCOSYL HYDROLASE"/>
    <property type="match status" value="1"/>
</dbReference>
<feature type="active site" description="Nucleophile" evidence="4">
    <location>
        <position position="312"/>
    </location>
</feature>
<dbReference type="InterPro" id="IPR018120">
    <property type="entry name" value="Glyco_hydro_1_AS"/>
</dbReference>
<dbReference type="PATRIC" id="fig|1618609.3.peg.304"/>
<dbReference type="GO" id="GO:0005975">
    <property type="term" value="P:carbohydrate metabolic process"/>
    <property type="evidence" value="ECO:0007669"/>
    <property type="project" value="InterPro"/>
</dbReference>
<dbReference type="Proteomes" id="UP000034951">
    <property type="component" value="Unassembled WGS sequence"/>
</dbReference>
<organism evidence="6 7">
    <name type="scientific">Candidatus Azambacteria bacterium GW2011_GWA1_42_19</name>
    <dbReference type="NCBI Taxonomy" id="1618609"/>
    <lineage>
        <taxon>Bacteria</taxon>
        <taxon>Candidatus Azamiibacteriota</taxon>
    </lineage>
</organism>